<feature type="region of interest" description="Disordered" evidence="1">
    <location>
        <begin position="125"/>
        <end position="171"/>
    </location>
</feature>
<name>D4D692_TRIVH</name>
<protein>
    <submittedName>
        <fullName evidence="2">Uncharacterized protein</fullName>
    </submittedName>
</protein>
<feature type="region of interest" description="Disordered" evidence="1">
    <location>
        <begin position="79"/>
        <end position="109"/>
    </location>
</feature>
<proteinExistence type="predicted"/>
<keyword evidence="3" id="KW-1185">Reference proteome</keyword>
<feature type="compositionally biased region" description="Polar residues" evidence="1">
    <location>
        <begin position="100"/>
        <end position="109"/>
    </location>
</feature>
<accession>D4D692</accession>
<gene>
    <name evidence="2" type="ORF">TRV_02615</name>
</gene>
<organism evidence="2 3">
    <name type="scientific">Trichophyton verrucosum (strain HKI 0517)</name>
    <dbReference type="NCBI Taxonomy" id="663202"/>
    <lineage>
        <taxon>Eukaryota</taxon>
        <taxon>Fungi</taxon>
        <taxon>Dikarya</taxon>
        <taxon>Ascomycota</taxon>
        <taxon>Pezizomycotina</taxon>
        <taxon>Eurotiomycetes</taxon>
        <taxon>Eurotiomycetidae</taxon>
        <taxon>Onygenales</taxon>
        <taxon>Arthrodermataceae</taxon>
        <taxon>Trichophyton</taxon>
    </lineage>
</organism>
<dbReference type="RefSeq" id="XP_003023281.1">
    <property type="nucleotide sequence ID" value="XM_003023235.1"/>
</dbReference>
<dbReference type="Proteomes" id="UP000008383">
    <property type="component" value="Unassembled WGS sequence"/>
</dbReference>
<dbReference type="GeneID" id="9583301"/>
<evidence type="ECO:0000256" key="1">
    <source>
        <dbReference type="SAM" id="MobiDB-lite"/>
    </source>
</evidence>
<feature type="compositionally biased region" description="Basic and acidic residues" evidence="1">
    <location>
        <begin position="79"/>
        <end position="99"/>
    </location>
</feature>
<comment type="caution">
    <text evidence="2">The sequence shown here is derived from an EMBL/GenBank/DDBJ whole genome shotgun (WGS) entry which is preliminary data.</text>
</comment>
<evidence type="ECO:0000313" key="2">
    <source>
        <dbReference type="EMBL" id="EFE42663.1"/>
    </source>
</evidence>
<evidence type="ECO:0000313" key="3">
    <source>
        <dbReference type="Proteomes" id="UP000008383"/>
    </source>
</evidence>
<dbReference type="KEGG" id="tve:TRV_02615"/>
<dbReference type="AlphaFoldDB" id="D4D692"/>
<dbReference type="EMBL" id="ACYE01000134">
    <property type="protein sequence ID" value="EFE42663.1"/>
    <property type="molecule type" value="Genomic_DNA"/>
</dbReference>
<feature type="compositionally biased region" description="Basic residues" evidence="1">
    <location>
        <begin position="130"/>
        <end position="139"/>
    </location>
</feature>
<sequence>MSGTLTSPALLYITPLLSHFTSANKLSLTSVEDQGPVRFSIEVQRLPSIKQPANQPTYHHRVTIAFDKKISPACLSTVETERRGTREGKQTAARKKEQRYGNSSLSLRPQSGLFSVSSTAIPASIEDSKKRKKGARKPGVRLPLSLLHPLPGQYKDQSHPTKTSIENPLTVKSSSQGAVFRQWYPACIQRRQS</sequence>
<reference evidence="3" key="1">
    <citation type="journal article" date="2011" name="Genome Biol.">
        <title>Comparative and functional genomics provide insights into the pathogenicity of dermatophytic fungi.</title>
        <authorList>
            <person name="Burmester A."/>
            <person name="Shelest E."/>
            <person name="Gloeckner G."/>
            <person name="Heddergott C."/>
            <person name="Schindler S."/>
            <person name="Staib P."/>
            <person name="Heidel A."/>
            <person name="Felder M."/>
            <person name="Petzold A."/>
            <person name="Szafranski K."/>
            <person name="Feuermann M."/>
            <person name="Pedruzzi I."/>
            <person name="Priebe S."/>
            <person name="Groth M."/>
            <person name="Winkler R."/>
            <person name="Li W."/>
            <person name="Kniemeyer O."/>
            <person name="Schroeckh V."/>
            <person name="Hertweck C."/>
            <person name="Hube B."/>
            <person name="White T.C."/>
            <person name="Platzer M."/>
            <person name="Guthke R."/>
            <person name="Heitman J."/>
            <person name="Woestemeyer J."/>
            <person name="Zipfel P.F."/>
            <person name="Monod M."/>
            <person name="Brakhage A.A."/>
        </authorList>
    </citation>
    <scope>NUCLEOTIDE SEQUENCE [LARGE SCALE GENOMIC DNA]</scope>
    <source>
        <strain evidence="3">HKI 0517</strain>
    </source>
</reference>
<dbReference type="HOGENOM" id="CLU_1409746_0_0_1"/>
<feature type="compositionally biased region" description="Polar residues" evidence="1">
    <location>
        <begin position="160"/>
        <end position="171"/>
    </location>
</feature>